<proteinExistence type="predicted"/>
<dbReference type="OrthoDB" id="1491115at2"/>
<gene>
    <name evidence="1" type="ORF">AWB65_02346</name>
</gene>
<evidence type="ECO:0000313" key="1">
    <source>
        <dbReference type="EMBL" id="SAL34206.1"/>
    </source>
</evidence>
<dbReference type="PANTHER" id="PTHR39441:SF1">
    <property type="entry name" value="DUF2252 DOMAIN-CONTAINING PROTEIN"/>
    <property type="match status" value="1"/>
</dbReference>
<dbReference type="STRING" id="326474.AWB65_02346"/>
<comment type="caution">
    <text evidence="1">The sequence shown here is derived from an EMBL/GenBank/DDBJ whole genome shotgun (WGS) entry which is preliminary data.</text>
</comment>
<dbReference type="InterPro" id="IPR011009">
    <property type="entry name" value="Kinase-like_dom_sf"/>
</dbReference>
<reference evidence="1" key="1">
    <citation type="submission" date="2016-01" db="EMBL/GenBank/DDBJ databases">
        <authorList>
            <person name="Peeters C."/>
        </authorList>
    </citation>
    <scope>NUCLEOTIDE SEQUENCE [LARGE SCALE GENOMIC DNA]</scope>
    <source>
        <strain evidence="1">LMG 22934</strain>
    </source>
</reference>
<evidence type="ECO:0000313" key="2">
    <source>
        <dbReference type="Proteomes" id="UP000054977"/>
    </source>
</evidence>
<name>A0A158GQ09_9BURK</name>
<organism evidence="1 2">
    <name type="scientific">Caballeronia humi</name>
    <dbReference type="NCBI Taxonomy" id="326474"/>
    <lineage>
        <taxon>Bacteria</taxon>
        <taxon>Pseudomonadati</taxon>
        <taxon>Pseudomonadota</taxon>
        <taxon>Betaproteobacteria</taxon>
        <taxon>Burkholderiales</taxon>
        <taxon>Burkholderiaceae</taxon>
        <taxon>Caballeronia</taxon>
    </lineage>
</organism>
<dbReference type="Pfam" id="PF10009">
    <property type="entry name" value="DUF2252"/>
    <property type="match status" value="1"/>
</dbReference>
<sequence>MAKTKRARALPLPPDRQALLTALRNEKMAVSAHAFVRGNTMRFYEWLDGIEGHALPDGPPVWICGDCHTGNLGPVADAQGKVEIAIRDLDQTVIGNPAHDIIRLALSLATAARGSDLPGAITVRLMEAVADGYESSFDPAASEPDPKRNKPEMVRLVMKEATRRSWRHLAAERIEDLKPAIPLGKRFWPISSAEKEEIDALFGKHSVASLATSLRGGGDESAVTVLDAAYWVKGCSSLGRLRFAVLLDIDGGVIDGDDLCLIDVKEAVKAAAPRYSSESMPRDQAERVIEGARHLTPALGHRMRAARLNDRAVFIRELLPQDMKLTIDELSPRDATEVARFLARVVGKAHARQMNEANRRAWLGVLRGRSSKTLDAPSWLWKSVLPLISSHETAYLEHCRRFALS</sequence>
<dbReference type="SUPFAM" id="SSF56112">
    <property type="entry name" value="Protein kinase-like (PK-like)"/>
    <property type="match status" value="1"/>
</dbReference>
<accession>A0A158GQ09</accession>
<evidence type="ECO:0008006" key="3">
    <source>
        <dbReference type="Google" id="ProtNLM"/>
    </source>
</evidence>
<protein>
    <recommendedName>
        <fullName evidence="3">DUF2252 domain-containing protein</fullName>
    </recommendedName>
</protein>
<dbReference type="RefSeq" id="WP_087667313.1">
    <property type="nucleotide sequence ID" value="NZ_FCNW02000009.1"/>
</dbReference>
<dbReference type="Proteomes" id="UP000054977">
    <property type="component" value="Unassembled WGS sequence"/>
</dbReference>
<dbReference type="InterPro" id="IPR018721">
    <property type="entry name" value="DUF2252"/>
</dbReference>
<keyword evidence="2" id="KW-1185">Reference proteome</keyword>
<dbReference type="EMBL" id="FCNW02000009">
    <property type="protein sequence ID" value="SAL34206.1"/>
    <property type="molecule type" value="Genomic_DNA"/>
</dbReference>
<dbReference type="AlphaFoldDB" id="A0A158GQ09"/>
<dbReference type="PANTHER" id="PTHR39441">
    <property type="entry name" value="DUF2252 DOMAIN-CONTAINING PROTEIN"/>
    <property type="match status" value="1"/>
</dbReference>